<organism evidence="1 2">
    <name type="scientific">Parasponia andersonii</name>
    <name type="common">Sponia andersonii</name>
    <dbReference type="NCBI Taxonomy" id="3476"/>
    <lineage>
        <taxon>Eukaryota</taxon>
        <taxon>Viridiplantae</taxon>
        <taxon>Streptophyta</taxon>
        <taxon>Embryophyta</taxon>
        <taxon>Tracheophyta</taxon>
        <taxon>Spermatophyta</taxon>
        <taxon>Magnoliopsida</taxon>
        <taxon>eudicotyledons</taxon>
        <taxon>Gunneridae</taxon>
        <taxon>Pentapetalae</taxon>
        <taxon>rosids</taxon>
        <taxon>fabids</taxon>
        <taxon>Rosales</taxon>
        <taxon>Cannabaceae</taxon>
        <taxon>Parasponia</taxon>
    </lineage>
</organism>
<gene>
    <name evidence="1" type="ORF">PanWU01x14_139290</name>
</gene>
<protein>
    <submittedName>
        <fullName evidence="1">Uncharacterized protein</fullName>
    </submittedName>
</protein>
<dbReference type="AlphaFoldDB" id="A0A2P5CMX8"/>
<dbReference type="EMBL" id="JXTB01000113">
    <property type="protein sequence ID" value="PON62404.1"/>
    <property type="molecule type" value="Genomic_DNA"/>
</dbReference>
<comment type="caution">
    <text evidence="1">The sequence shown here is derived from an EMBL/GenBank/DDBJ whole genome shotgun (WGS) entry which is preliminary data.</text>
</comment>
<sequence length="127" mass="14255">MEDKLTMGVLQLKDSGIHGDVAEEVGKEFVVLRDILKRHSPKKPGFIMSPKHTMFFHIQSPPKPRKVCTLKKLDLNAKVSGDSLGTKHKIMADLEKDCDVRKRMGGDMEVSLNKELVESALQARQES</sequence>
<proteinExistence type="predicted"/>
<accession>A0A2P5CMX8</accession>
<dbReference type="Proteomes" id="UP000237105">
    <property type="component" value="Unassembled WGS sequence"/>
</dbReference>
<keyword evidence="2" id="KW-1185">Reference proteome</keyword>
<dbReference type="OrthoDB" id="10459740at2759"/>
<reference evidence="2" key="1">
    <citation type="submission" date="2016-06" db="EMBL/GenBank/DDBJ databases">
        <title>Parallel loss of symbiosis genes in relatives of nitrogen-fixing non-legume Parasponia.</title>
        <authorList>
            <person name="Van Velzen R."/>
            <person name="Holmer R."/>
            <person name="Bu F."/>
            <person name="Rutten L."/>
            <person name="Van Zeijl A."/>
            <person name="Liu W."/>
            <person name="Santuari L."/>
            <person name="Cao Q."/>
            <person name="Sharma T."/>
            <person name="Shen D."/>
            <person name="Roswanjaya Y."/>
            <person name="Wardhani T."/>
            <person name="Kalhor M.S."/>
            <person name="Jansen J."/>
            <person name="Van den Hoogen J."/>
            <person name="Gungor B."/>
            <person name="Hartog M."/>
            <person name="Hontelez J."/>
            <person name="Verver J."/>
            <person name="Yang W.-C."/>
            <person name="Schijlen E."/>
            <person name="Repin R."/>
            <person name="Schilthuizen M."/>
            <person name="Schranz E."/>
            <person name="Heidstra R."/>
            <person name="Miyata K."/>
            <person name="Fedorova E."/>
            <person name="Kohlen W."/>
            <person name="Bisseling T."/>
            <person name="Smit S."/>
            <person name="Geurts R."/>
        </authorList>
    </citation>
    <scope>NUCLEOTIDE SEQUENCE [LARGE SCALE GENOMIC DNA]</scope>
    <source>
        <strain evidence="2">cv. WU1-14</strain>
    </source>
</reference>
<evidence type="ECO:0000313" key="2">
    <source>
        <dbReference type="Proteomes" id="UP000237105"/>
    </source>
</evidence>
<name>A0A2P5CMX8_PARAD</name>
<evidence type="ECO:0000313" key="1">
    <source>
        <dbReference type="EMBL" id="PON62404.1"/>
    </source>
</evidence>